<comment type="caution">
    <text evidence="2">The sequence shown here is derived from an EMBL/GenBank/DDBJ whole genome shotgun (WGS) entry which is preliminary data.</text>
</comment>
<organism evidence="2 3">
    <name type="scientific">Sphingobacterium tabacisoli</name>
    <dbReference type="NCBI Taxonomy" id="2044855"/>
    <lineage>
        <taxon>Bacteria</taxon>
        <taxon>Pseudomonadati</taxon>
        <taxon>Bacteroidota</taxon>
        <taxon>Sphingobacteriia</taxon>
        <taxon>Sphingobacteriales</taxon>
        <taxon>Sphingobacteriaceae</taxon>
        <taxon>Sphingobacterium</taxon>
    </lineage>
</organism>
<evidence type="ECO:0000313" key="2">
    <source>
        <dbReference type="EMBL" id="MFD2554736.1"/>
    </source>
</evidence>
<proteinExistence type="predicted"/>
<feature type="transmembrane region" description="Helical" evidence="1">
    <location>
        <begin position="112"/>
        <end position="132"/>
    </location>
</feature>
<reference evidence="3" key="1">
    <citation type="journal article" date="2019" name="Int. J. Syst. Evol. Microbiol.">
        <title>The Global Catalogue of Microorganisms (GCM) 10K type strain sequencing project: providing services to taxonomists for standard genome sequencing and annotation.</title>
        <authorList>
            <consortium name="The Broad Institute Genomics Platform"/>
            <consortium name="The Broad Institute Genome Sequencing Center for Infectious Disease"/>
            <person name="Wu L."/>
            <person name="Ma J."/>
        </authorList>
    </citation>
    <scope>NUCLEOTIDE SEQUENCE [LARGE SCALE GENOMIC DNA]</scope>
    <source>
        <strain evidence="3">KCTC 52298</strain>
    </source>
</reference>
<evidence type="ECO:0000313" key="3">
    <source>
        <dbReference type="Proteomes" id="UP001597440"/>
    </source>
</evidence>
<protein>
    <submittedName>
        <fullName evidence="2">Uncharacterized protein</fullName>
    </submittedName>
</protein>
<keyword evidence="1" id="KW-1133">Transmembrane helix</keyword>
<keyword evidence="3" id="KW-1185">Reference proteome</keyword>
<evidence type="ECO:0000256" key="1">
    <source>
        <dbReference type="SAM" id="Phobius"/>
    </source>
</evidence>
<feature type="transmembrane region" description="Helical" evidence="1">
    <location>
        <begin position="58"/>
        <end position="83"/>
    </location>
</feature>
<dbReference type="Proteomes" id="UP001597440">
    <property type="component" value="Unassembled WGS sequence"/>
</dbReference>
<gene>
    <name evidence="2" type="ORF">ACFSQW_10070</name>
</gene>
<dbReference type="EMBL" id="JBHULD010000014">
    <property type="protein sequence ID" value="MFD2554736.1"/>
    <property type="molecule type" value="Genomic_DNA"/>
</dbReference>
<feature type="transmembrane region" description="Helical" evidence="1">
    <location>
        <begin position="30"/>
        <end position="51"/>
    </location>
</feature>
<keyword evidence="1" id="KW-0472">Membrane</keyword>
<sequence>MATLTNRLPASGQRWRVGDNFLLSNLKHYLISRLVIIALLFTLTGKLLVFVDPMAGILDLGIITVGIFGLLVSLAAVLCSLWLQELLWQPFKAFRKNFLSHFNQLTSWQQCILYFSVFFLLLLAVLMAMGIVF</sequence>
<accession>A0ABW5L4L9</accession>
<keyword evidence="1" id="KW-0812">Transmembrane</keyword>
<name>A0ABW5L4L9_9SPHI</name>
<dbReference type="RefSeq" id="WP_210353127.1">
    <property type="nucleotide sequence ID" value="NZ_JAEQMU010000001.1"/>
</dbReference>